<evidence type="ECO:0000259" key="12">
    <source>
        <dbReference type="Pfam" id="PF00149"/>
    </source>
</evidence>
<dbReference type="InterPro" id="IPR004843">
    <property type="entry name" value="Calcineurin-like_PHP"/>
</dbReference>
<dbReference type="CTD" id="55313"/>
<dbReference type="PANTHER" id="PTHR43143:SF1">
    <property type="entry name" value="SERINE_THREONINE-PROTEIN PHOSPHATASE CPPED1"/>
    <property type="match status" value="1"/>
</dbReference>
<dbReference type="InterPro" id="IPR041867">
    <property type="entry name" value="MPP_CSTP1"/>
</dbReference>
<evidence type="ECO:0000256" key="9">
    <source>
        <dbReference type="ARBA" id="ARBA00032900"/>
    </source>
</evidence>
<evidence type="ECO:0000256" key="8">
    <source>
        <dbReference type="ARBA" id="ARBA00022801"/>
    </source>
</evidence>
<evidence type="ECO:0000313" key="14">
    <source>
        <dbReference type="RefSeq" id="XP_012694412.1"/>
    </source>
</evidence>
<keyword evidence="6" id="KW-0963">Cytoplasm</keyword>
<dbReference type="InterPro" id="IPR029052">
    <property type="entry name" value="Metallo-depent_PP-like"/>
</dbReference>
<evidence type="ECO:0000256" key="6">
    <source>
        <dbReference type="ARBA" id="ARBA00022490"/>
    </source>
</evidence>
<dbReference type="GO" id="GO:0005737">
    <property type="term" value="C:cytoplasm"/>
    <property type="evidence" value="ECO:0007669"/>
    <property type="project" value="UniProtKB-SubCell"/>
</dbReference>
<comment type="catalytic activity">
    <reaction evidence="10">
        <text>O-phospho-L-seryl-[protein] + H2O = L-seryl-[protein] + phosphate</text>
        <dbReference type="Rhea" id="RHEA:20629"/>
        <dbReference type="Rhea" id="RHEA-COMP:9863"/>
        <dbReference type="Rhea" id="RHEA-COMP:11604"/>
        <dbReference type="ChEBI" id="CHEBI:15377"/>
        <dbReference type="ChEBI" id="CHEBI:29999"/>
        <dbReference type="ChEBI" id="CHEBI:43474"/>
        <dbReference type="ChEBI" id="CHEBI:83421"/>
        <dbReference type="EC" id="3.1.3.16"/>
    </reaction>
</comment>
<feature type="domain" description="Calcineurin-like phosphoesterase" evidence="12">
    <location>
        <begin position="72"/>
        <end position="247"/>
    </location>
</feature>
<evidence type="ECO:0000313" key="13">
    <source>
        <dbReference type="Proteomes" id="UP000515152"/>
    </source>
</evidence>
<evidence type="ECO:0000256" key="3">
    <source>
        <dbReference type="ARBA" id="ARBA00010567"/>
    </source>
</evidence>
<evidence type="ECO:0000256" key="7">
    <source>
        <dbReference type="ARBA" id="ARBA00022723"/>
    </source>
</evidence>
<dbReference type="Gene3D" id="3.60.21.10">
    <property type="match status" value="1"/>
</dbReference>
<evidence type="ECO:0000256" key="2">
    <source>
        <dbReference type="ARBA" id="ARBA00004496"/>
    </source>
</evidence>
<evidence type="ECO:0000256" key="5">
    <source>
        <dbReference type="ARBA" id="ARBA00013356"/>
    </source>
</evidence>
<dbReference type="SUPFAM" id="SSF56300">
    <property type="entry name" value="Metallo-dependent phosphatases"/>
    <property type="match status" value="1"/>
</dbReference>
<proteinExistence type="inferred from homology"/>
<gene>
    <name evidence="14" type="primary">cpped1</name>
</gene>
<dbReference type="OrthoDB" id="45007at2759"/>
<comment type="cofactor">
    <cofactor evidence="1">
        <name>a divalent metal cation</name>
        <dbReference type="ChEBI" id="CHEBI:60240"/>
    </cofactor>
</comment>
<keyword evidence="13" id="KW-1185">Reference proteome</keyword>
<comment type="catalytic activity">
    <reaction evidence="11">
        <text>O-phospho-L-threonyl-[protein] + H2O = L-threonyl-[protein] + phosphate</text>
        <dbReference type="Rhea" id="RHEA:47004"/>
        <dbReference type="Rhea" id="RHEA-COMP:11060"/>
        <dbReference type="Rhea" id="RHEA-COMP:11605"/>
        <dbReference type="ChEBI" id="CHEBI:15377"/>
        <dbReference type="ChEBI" id="CHEBI:30013"/>
        <dbReference type="ChEBI" id="CHEBI:43474"/>
        <dbReference type="ChEBI" id="CHEBI:61977"/>
        <dbReference type="EC" id="3.1.3.16"/>
    </reaction>
</comment>
<dbReference type="GeneID" id="105910254"/>
<keyword evidence="7" id="KW-0479">Metal-binding</keyword>
<comment type="subcellular location">
    <subcellularLocation>
        <location evidence="2">Cytoplasm</location>
    </subcellularLocation>
</comment>
<evidence type="ECO:0000256" key="1">
    <source>
        <dbReference type="ARBA" id="ARBA00001968"/>
    </source>
</evidence>
<dbReference type="GO" id="GO:0046872">
    <property type="term" value="F:metal ion binding"/>
    <property type="evidence" value="ECO:0007669"/>
    <property type="project" value="UniProtKB-KW"/>
</dbReference>
<keyword evidence="8" id="KW-0378">Hydrolase</keyword>
<dbReference type="KEGG" id="char:105910254"/>
<dbReference type="AlphaFoldDB" id="A0A6P3WBJ7"/>
<dbReference type="CDD" id="cd07395">
    <property type="entry name" value="MPP_CSTP1"/>
    <property type="match status" value="1"/>
</dbReference>
<evidence type="ECO:0000256" key="11">
    <source>
        <dbReference type="ARBA" id="ARBA00048336"/>
    </source>
</evidence>
<dbReference type="RefSeq" id="XP_012694412.1">
    <property type="nucleotide sequence ID" value="XM_012838958.3"/>
</dbReference>
<dbReference type="GO" id="GO:0004722">
    <property type="term" value="F:protein serine/threonine phosphatase activity"/>
    <property type="evidence" value="ECO:0007669"/>
    <property type="project" value="UniProtKB-EC"/>
</dbReference>
<reference evidence="14" key="1">
    <citation type="submission" date="2025-08" db="UniProtKB">
        <authorList>
            <consortium name="RefSeq"/>
        </authorList>
    </citation>
    <scope>IDENTIFICATION</scope>
</reference>
<accession>A0A6P3WBJ7</accession>
<sequence length="309" mass="34716">MAAGEEIFLRAKERTFVGLTEDAEREWRGPFFFIVGADPQLGLMKAWRTGDRSGGGDEWAEEVQLTRTAVQAINKLSPRPRFTILCGDLVHAMPGTPFRAGQERDLKDALRETDPGIPLVFVSGNHDLGNAPTPETVAEYCREWGDDYFDFWVGGVRCLVLNSQLFFDASGCPSLRDAQEAWLEEQLQNEARNPSHHLLVFQHIPLYLRRPDEEDDYFNLQTAVRESLIQRFKKAGVKAVFSGHYHRNAGGCFDGLDMVVSSAIGCQLGEDAHGVRVVVVTADRVVHRYHSLDQLNDRGMDEDLKQLLA</sequence>
<organism evidence="13 14">
    <name type="scientific">Clupea harengus</name>
    <name type="common">Atlantic herring</name>
    <dbReference type="NCBI Taxonomy" id="7950"/>
    <lineage>
        <taxon>Eukaryota</taxon>
        <taxon>Metazoa</taxon>
        <taxon>Chordata</taxon>
        <taxon>Craniata</taxon>
        <taxon>Vertebrata</taxon>
        <taxon>Euteleostomi</taxon>
        <taxon>Actinopterygii</taxon>
        <taxon>Neopterygii</taxon>
        <taxon>Teleostei</taxon>
        <taxon>Clupei</taxon>
        <taxon>Clupeiformes</taxon>
        <taxon>Clupeoidei</taxon>
        <taxon>Clupeidae</taxon>
        <taxon>Clupea</taxon>
    </lineage>
</organism>
<comment type="similarity">
    <text evidence="3">Belongs to the metallophosphoesterase superfamily. CPPED1 family.</text>
</comment>
<dbReference type="PANTHER" id="PTHR43143">
    <property type="entry name" value="METALLOPHOSPHOESTERASE, CALCINEURIN SUPERFAMILY"/>
    <property type="match status" value="1"/>
</dbReference>
<protein>
    <recommendedName>
        <fullName evidence="5">Serine/threonine-protein phosphatase CPPED1</fullName>
        <ecNumber evidence="4">3.1.3.16</ecNumber>
    </recommendedName>
    <alternativeName>
        <fullName evidence="9">Calcineurin-like phosphoesterase domain-containing protein 1</fullName>
    </alternativeName>
</protein>
<dbReference type="Pfam" id="PF00149">
    <property type="entry name" value="Metallophos"/>
    <property type="match status" value="1"/>
</dbReference>
<dbReference type="Proteomes" id="UP000515152">
    <property type="component" value="Chromosome 23"/>
</dbReference>
<name>A0A6P3WBJ7_CLUHA</name>
<evidence type="ECO:0000256" key="4">
    <source>
        <dbReference type="ARBA" id="ARBA00013081"/>
    </source>
</evidence>
<dbReference type="EC" id="3.1.3.16" evidence="4"/>
<dbReference type="InterPro" id="IPR051918">
    <property type="entry name" value="STPP_CPPED1"/>
</dbReference>
<evidence type="ECO:0000256" key="10">
    <source>
        <dbReference type="ARBA" id="ARBA00047761"/>
    </source>
</evidence>